<dbReference type="PANTHER" id="PTHR33048">
    <property type="entry name" value="PTH11-LIKE INTEGRAL MEMBRANE PROTEIN (AFU_ORTHOLOGUE AFUA_5G11245)"/>
    <property type="match status" value="1"/>
</dbReference>
<evidence type="ECO:0000313" key="9">
    <source>
        <dbReference type="Proteomes" id="UP000191342"/>
    </source>
</evidence>
<dbReference type="STRING" id="254877.A0A1V6S9S4"/>
<evidence type="ECO:0000259" key="7">
    <source>
        <dbReference type="Pfam" id="PF20684"/>
    </source>
</evidence>
<keyword evidence="9" id="KW-1185">Reference proteome</keyword>
<dbReference type="Pfam" id="PF20684">
    <property type="entry name" value="Fung_rhodopsin"/>
    <property type="match status" value="1"/>
</dbReference>
<feature type="domain" description="Rhodopsin" evidence="7">
    <location>
        <begin position="27"/>
        <end position="266"/>
    </location>
</feature>
<comment type="similarity">
    <text evidence="5">Belongs to the SAT4 family.</text>
</comment>
<keyword evidence="3 6" id="KW-1133">Transmembrane helix</keyword>
<dbReference type="PANTHER" id="PTHR33048:SF140">
    <property type="entry name" value="ATPASE, PUTATIVE (EUROFUNG)-RELATED"/>
    <property type="match status" value="1"/>
</dbReference>
<protein>
    <recommendedName>
        <fullName evidence="7">Rhodopsin domain-containing protein</fullName>
    </recommendedName>
</protein>
<feature type="transmembrane region" description="Helical" evidence="6">
    <location>
        <begin position="45"/>
        <end position="66"/>
    </location>
</feature>
<evidence type="ECO:0000256" key="2">
    <source>
        <dbReference type="ARBA" id="ARBA00022692"/>
    </source>
</evidence>
<feature type="transmembrane region" description="Helical" evidence="6">
    <location>
        <begin position="203"/>
        <end position="223"/>
    </location>
</feature>
<sequence length="302" mass="33631">MTLVGRSKPIFVVTITLLCISFIAVALRCFVRLRLVKAFGWDDGSMMFAMTLNIWFATCGIAGSVYGFGKKIDEFDCSAEIETALFWWWLAQPAYLWVVTITKISVAMSILRFTMRRLHSSIMYTIIGVTCTINIAFWFVLMLQCQPVKEFWQRTGKGHCINTDYVINVAYLYSATACICDFILVVTAGHLMKELPMSRWTQWGLTGIISMGCIASAAVVARIPYLHNYKSPEFLYATVNISILSNIEAGLGISAGSLNTVRPLVRWFRGIIYGESRSPDNAPGGIIHCSFNGTLSHPIPSG</sequence>
<evidence type="ECO:0000256" key="4">
    <source>
        <dbReference type="ARBA" id="ARBA00023136"/>
    </source>
</evidence>
<evidence type="ECO:0000256" key="1">
    <source>
        <dbReference type="ARBA" id="ARBA00004141"/>
    </source>
</evidence>
<dbReference type="GO" id="GO:0016020">
    <property type="term" value="C:membrane"/>
    <property type="evidence" value="ECO:0007669"/>
    <property type="project" value="UniProtKB-SubCell"/>
</dbReference>
<organism evidence="8 9">
    <name type="scientific">Penicillium flavigenum</name>
    <dbReference type="NCBI Taxonomy" id="254877"/>
    <lineage>
        <taxon>Eukaryota</taxon>
        <taxon>Fungi</taxon>
        <taxon>Dikarya</taxon>
        <taxon>Ascomycota</taxon>
        <taxon>Pezizomycotina</taxon>
        <taxon>Eurotiomycetes</taxon>
        <taxon>Eurotiomycetidae</taxon>
        <taxon>Eurotiales</taxon>
        <taxon>Aspergillaceae</taxon>
        <taxon>Penicillium</taxon>
    </lineage>
</organism>
<reference evidence="9" key="1">
    <citation type="journal article" date="2017" name="Nat. Microbiol.">
        <title>Global analysis of biosynthetic gene clusters reveals vast potential of secondary metabolite production in Penicillium species.</title>
        <authorList>
            <person name="Nielsen J.C."/>
            <person name="Grijseels S."/>
            <person name="Prigent S."/>
            <person name="Ji B."/>
            <person name="Dainat J."/>
            <person name="Nielsen K.F."/>
            <person name="Frisvad J.C."/>
            <person name="Workman M."/>
            <person name="Nielsen J."/>
        </authorList>
    </citation>
    <scope>NUCLEOTIDE SEQUENCE [LARGE SCALE GENOMIC DNA]</scope>
    <source>
        <strain evidence="9">IBT 14082</strain>
    </source>
</reference>
<feature type="transmembrane region" description="Helical" evidence="6">
    <location>
        <begin position="122"/>
        <end position="141"/>
    </location>
</feature>
<dbReference type="Proteomes" id="UP000191342">
    <property type="component" value="Unassembled WGS sequence"/>
</dbReference>
<evidence type="ECO:0000256" key="3">
    <source>
        <dbReference type="ARBA" id="ARBA00022989"/>
    </source>
</evidence>
<gene>
    <name evidence="8" type="ORF">PENFLA_c086G02614</name>
</gene>
<name>A0A1V6S9S4_9EURO</name>
<proteinExistence type="inferred from homology"/>
<dbReference type="EMBL" id="MLQL01000086">
    <property type="protein sequence ID" value="OQE10618.1"/>
    <property type="molecule type" value="Genomic_DNA"/>
</dbReference>
<dbReference type="InterPro" id="IPR052337">
    <property type="entry name" value="SAT4-like"/>
</dbReference>
<accession>A0A1V6S9S4</accession>
<feature type="transmembrane region" description="Helical" evidence="6">
    <location>
        <begin position="171"/>
        <end position="191"/>
    </location>
</feature>
<evidence type="ECO:0000313" key="8">
    <source>
        <dbReference type="EMBL" id="OQE10618.1"/>
    </source>
</evidence>
<keyword evidence="4 6" id="KW-0472">Membrane</keyword>
<dbReference type="AlphaFoldDB" id="A0A1V6S9S4"/>
<feature type="transmembrane region" description="Helical" evidence="6">
    <location>
        <begin position="86"/>
        <end position="110"/>
    </location>
</feature>
<keyword evidence="2 6" id="KW-0812">Transmembrane</keyword>
<comment type="caution">
    <text evidence="8">The sequence shown here is derived from an EMBL/GenBank/DDBJ whole genome shotgun (WGS) entry which is preliminary data.</text>
</comment>
<comment type="subcellular location">
    <subcellularLocation>
        <location evidence="1">Membrane</location>
        <topology evidence="1">Multi-pass membrane protein</topology>
    </subcellularLocation>
</comment>
<dbReference type="OrthoDB" id="3897607at2759"/>
<evidence type="ECO:0000256" key="5">
    <source>
        <dbReference type="ARBA" id="ARBA00038359"/>
    </source>
</evidence>
<dbReference type="InterPro" id="IPR049326">
    <property type="entry name" value="Rhodopsin_dom_fungi"/>
</dbReference>
<feature type="transmembrane region" description="Helical" evidence="6">
    <location>
        <begin position="12"/>
        <end position="33"/>
    </location>
</feature>
<evidence type="ECO:0000256" key="6">
    <source>
        <dbReference type="SAM" id="Phobius"/>
    </source>
</evidence>